<evidence type="ECO:0000313" key="4">
    <source>
        <dbReference type="EMBL" id="MDR5711514.1"/>
    </source>
</evidence>
<dbReference type="InterPro" id="IPR000182">
    <property type="entry name" value="GNAT_dom"/>
</dbReference>
<reference evidence="5" key="1">
    <citation type="submission" date="2023-07" db="EMBL/GenBank/DDBJ databases">
        <title>Description of three actinobacteria isolated from air of manufacturing shop in a pharmaceutical factory.</title>
        <authorList>
            <person name="Zhang D.-F."/>
        </authorList>
    </citation>
    <scope>NUCLEOTIDE SEQUENCE [LARGE SCALE GENOMIC DNA]</scope>
    <source>
        <strain evidence="5">CCTCC AB 207010</strain>
    </source>
</reference>
<organism evidence="4 5">
    <name type="scientific">Nesterenkonia flava</name>
    <dbReference type="NCBI Taxonomy" id="469799"/>
    <lineage>
        <taxon>Bacteria</taxon>
        <taxon>Bacillati</taxon>
        <taxon>Actinomycetota</taxon>
        <taxon>Actinomycetes</taxon>
        <taxon>Micrococcales</taxon>
        <taxon>Micrococcaceae</taxon>
        <taxon>Nesterenkonia</taxon>
    </lineage>
</organism>
<dbReference type="RefSeq" id="WP_310536894.1">
    <property type="nucleotide sequence ID" value="NZ_BAAAOC010000091.1"/>
</dbReference>
<dbReference type="Proteomes" id="UP001260872">
    <property type="component" value="Unassembled WGS sequence"/>
</dbReference>
<sequence>MGHQPLIVAYDAAYQDALLDLSIRAWAPVFQSMKRDVPGFVYEAFYPDGWEARQRADLAAVLRDEPANIDVALVDDEVAGWVCTRLHPDDRMAEIYVLAVDPDHQRRGIGALLMEQSYGRAQRAGMRMVMVETGGDAGHTPARELYESDEFVRWPVARYFKNLDA</sequence>
<dbReference type="InterPro" id="IPR016181">
    <property type="entry name" value="Acyl_CoA_acyltransferase"/>
</dbReference>
<keyword evidence="5" id="KW-1185">Reference proteome</keyword>
<dbReference type="Gene3D" id="3.40.630.30">
    <property type="match status" value="1"/>
</dbReference>
<dbReference type="SUPFAM" id="SSF55729">
    <property type="entry name" value="Acyl-CoA N-acyltransferases (Nat)"/>
    <property type="match status" value="1"/>
</dbReference>
<comment type="caution">
    <text evidence="4">The sequence shown here is derived from an EMBL/GenBank/DDBJ whole genome shotgun (WGS) entry which is preliminary data.</text>
</comment>
<protein>
    <submittedName>
        <fullName evidence="4">GNAT family N-acetyltransferase</fullName>
    </submittedName>
</protein>
<evidence type="ECO:0000313" key="5">
    <source>
        <dbReference type="Proteomes" id="UP001260872"/>
    </source>
</evidence>
<dbReference type="PROSITE" id="PS51186">
    <property type="entry name" value="GNAT"/>
    <property type="match status" value="1"/>
</dbReference>
<dbReference type="InterPro" id="IPR050832">
    <property type="entry name" value="Bact_Acetyltransf"/>
</dbReference>
<dbReference type="PANTHER" id="PTHR43877">
    <property type="entry name" value="AMINOALKYLPHOSPHONATE N-ACETYLTRANSFERASE-RELATED-RELATED"/>
    <property type="match status" value="1"/>
</dbReference>
<dbReference type="EMBL" id="JAVKGT010000009">
    <property type="protein sequence ID" value="MDR5711514.1"/>
    <property type="molecule type" value="Genomic_DNA"/>
</dbReference>
<dbReference type="CDD" id="cd04301">
    <property type="entry name" value="NAT_SF"/>
    <property type="match status" value="1"/>
</dbReference>
<keyword evidence="1" id="KW-0808">Transferase</keyword>
<dbReference type="Pfam" id="PF00583">
    <property type="entry name" value="Acetyltransf_1"/>
    <property type="match status" value="1"/>
</dbReference>
<evidence type="ECO:0000256" key="1">
    <source>
        <dbReference type="ARBA" id="ARBA00022679"/>
    </source>
</evidence>
<feature type="domain" description="N-acetyltransferase" evidence="3">
    <location>
        <begin position="21"/>
        <end position="164"/>
    </location>
</feature>
<keyword evidence="2" id="KW-0012">Acyltransferase</keyword>
<name>A0ABU1FSB0_9MICC</name>
<evidence type="ECO:0000259" key="3">
    <source>
        <dbReference type="PROSITE" id="PS51186"/>
    </source>
</evidence>
<accession>A0ABU1FSB0</accession>
<proteinExistence type="predicted"/>
<gene>
    <name evidence="4" type="ORF">RH857_05120</name>
</gene>
<evidence type="ECO:0000256" key="2">
    <source>
        <dbReference type="ARBA" id="ARBA00023315"/>
    </source>
</evidence>